<dbReference type="EMBL" id="LAZR01011039">
    <property type="protein sequence ID" value="KKM63762.1"/>
    <property type="molecule type" value="Genomic_DNA"/>
</dbReference>
<evidence type="ECO:0000256" key="1">
    <source>
        <dbReference type="SAM" id="Phobius"/>
    </source>
</evidence>
<gene>
    <name evidence="2" type="ORF">LCGC14_1508210</name>
</gene>
<accession>A0A0F9M3G1</accession>
<sequence length="198" mass="23799">MTSISPIKVYKYLLVGIIIFYGIKLFLGRFLLFYTIYVDISQNYREYDIQYSSCIEEKDEIKKYATYKKRGQSIFLITMKEVIEKTHSCVEYPCTDILKLIMESWIFIFFVSIFLLITFFFLFPYINDGWKQKAYIEYQQQQQQSVVDRFLNQNQTWENPSSYTFDTQDYQNKHVTNIAPTPYSQITFRGSKNPLQNY</sequence>
<keyword evidence="1" id="KW-0812">Transmembrane</keyword>
<feature type="transmembrane region" description="Helical" evidence="1">
    <location>
        <begin position="105"/>
        <end position="126"/>
    </location>
</feature>
<proteinExistence type="predicted"/>
<reference evidence="2" key="1">
    <citation type="journal article" date="2015" name="Nature">
        <title>Complex archaea that bridge the gap between prokaryotes and eukaryotes.</title>
        <authorList>
            <person name="Spang A."/>
            <person name="Saw J.H."/>
            <person name="Jorgensen S.L."/>
            <person name="Zaremba-Niedzwiedzka K."/>
            <person name="Martijn J."/>
            <person name="Lind A.E."/>
            <person name="van Eijk R."/>
            <person name="Schleper C."/>
            <person name="Guy L."/>
            <person name="Ettema T.J."/>
        </authorList>
    </citation>
    <scope>NUCLEOTIDE SEQUENCE</scope>
</reference>
<feature type="transmembrane region" description="Helical" evidence="1">
    <location>
        <begin position="12"/>
        <end position="37"/>
    </location>
</feature>
<evidence type="ECO:0008006" key="3">
    <source>
        <dbReference type="Google" id="ProtNLM"/>
    </source>
</evidence>
<comment type="caution">
    <text evidence="2">The sequence shown here is derived from an EMBL/GenBank/DDBJ whole genome shotgun (WGS) entry which is preliminary data.</text>
</comment>
<evidence type="ECO:0000313" key="2">
    <source>
        <dbReference type="EMBL" id="KKM63762.1"/>
    </source>
</evidence>
<protein>
    <recommendedName>
        <fullName evidence="3">Transmembrane protein</fullName>
    </recommendedName>
</protein>
<keyword evidence="1" id="KW-0472">Membrane</keyword>
<dbReference type="AlphaFoldDB" id="A0A0F9M3G1"/>
<name>A0A0F9M3G1_9ZZZZ</name>
<keyword evidence="1" id="KW-1133">Transmembrane helix</keyword>
<organism evidence="2">
    <name type="scientific">marine sediment metagenome</name>
    <dbReference type="NCBI Taxonomy" id="412755"/>
    <lineage>
        <taxon>unclassified sequences</taxon>
        <taxon>metagenomes</taxon>
        <taxon>ecological metagenomes</taxon>
    </lineage>
</organism>